<comment type="similarity">
    <text evidence="5">Belongs to the SAT4 family.</text>
</comment>
<sequence>MPVLARRPAVPDVSAIPTPPLQAAAVFIVWFFTLLALVAFLMRVWSRVRLTRQWGLDDWLMVPAVVCSMAMSVPFYMYIKLGYFGYYATDVPPDYDPSPGLYVFYIAQIFYNPILALVKCSVLVFILRLCGKAKEQRGVRWAAYGIIAFTALQAIGVFLGVVLQCIPISAVWGPSSQKDAKCIDNSFHVTISSLTVLTDILVLALPFHIFLGLQMRRTTKLAVLSCFALGTAVTAVSIARIVLIVQLFYFPSPTADPFHNISLTLSIIEPNLAIATACIPALRPLFTTHFPSVCGTDNTSESPTSNHPIASPPHTHMRKSSYFRSSISAIVLDDLMPAKLWHEAHARSRSSTESREKVLGDDRSEVNSILVTTDVRVESRTSKLPPHVRSASRGTSRGSVWTVEGEFEKGGRDVMEDDGVEFVGYPRWKCISE</sequence>
<comment type="subcellular location">
    <subcellularLocation>
        <location evidence="1">Membrane</location>
        <topology evidence="1">Multi-pass membrane protein</topology>
    </subcellularLocation>
</comment>
<accession>A0A9P4QLS0</accession>
<keyword evidence="3 7" id="KW-1133">Transmembrane helix</keyword>
<feature type="transmembrane region" description="Helical" evidence="7">
    <location>
        <begin position="189"/>
        <end position="211"/>
    </location>
</feature>
<proteinExistence type="inferred from homology"/>
<gene>
    <name evidence="9" type="ORF">EJ04DRAFT_505155</name>
</gene>
<evidence type="ECO:0000256" key="2">
    <source>
        <dbReference type="ARBA" id="ARBA00022692"/>
    </source>
</evidence>
<dbReference type="PANTHER" id="PTHR33048:SF160">
    <property type="entry name" value="SAT4 FAMILY MEMBRANE PROTEIN"/>
    <property type="match status" value="1"/>
</dbReference>
<comment type="caution">
    <text evidence="9">The sequence shown here is derived from an EMBL/GenBank/DDBJ whole genome shotgun (WGS) entry which is preliminary data.</text>
</comment>
<feature type="region of interest" description="Disordered" evidence="6">
    <location>
        <begin position="297"/>
        <end position="317"/>
    </location>
</feature>
<name>A0A9P4QLS0_9PLEO</name>
<dbReference type="InterPro" id="IPR049326">
    <property type="entry name" value="Rhodopsin_dom_fungi"/>
</dbReference>
<dbReference type="Pfam" id="PF20684">
    <property type="entry name" value="Fung_rhodopsin"/>
    <property type="match status" value="1"/>
</dbReference>
<dbReference type="Proteomes" id="UP000799444">
    <property type="component" value="Unassembled WGS sequence"/>
</dbReference>
<dbReference type="AlphaFoldDB" id="A0A9P4QLS0"/>
<feature type="domain" description="Rhodopsin" evidence="8">
    <location>
        <begin position="42"/>
        <end position="287"/>
    </location>
</feature>
<feature type="transmembrane region" description="Helical" evidence="7">
    <location>
        <begin position="223"/>
        <end position="249"/>
    </location>
</feature>
<reference evidence="9" key="1">
    <citation type="journal article" date="2020" name="Stud. Mycol.">
        <title>101 Dothideomycetes genomes: a test case for predicting lifestyles and emergence of pathogens.</title>
        <authorList>
            <person name="Haridas S."/>
            <person name="Albert R."/>
            <person name="Binder M."/>
            <person name="Bloem J."/>
            <person name="Labutti K."/>
            <person name="Salamov A."/>
            <person name="Andreopoulos B."/>
            <person name="Baker S."/>
            <person name="Barry K."/>
            <person name="Bills G."/>
            <person name="Bluhm B."/>
            <person name="Cannon C."/>
            <person name="Castanera R."/>
            <person name="Culley D."/>
            <person name="Daum C."/>
            <person name="Ezra D."/>
            <person name="Gonzalez J."/>
            <person name="Henrissat B."/>
            <person name="Kuo A."/>
            <person name="Liang C."/>
            <person name="Lipzen A."/>
            <person name="Lutzoni F."/>
            <person name="Magnuson J."/>
            <person name="Mondo S."/>
            <person name="Nolan M."/>
            <person name="Ohm R."/>
            <person name="Pangilinan J."/>
            <person name="Park H.-J."/>
            <person name="Ramirez L."/>
            <person name="Alfaro M."/>
            <person name="Sun H."/>
            <person name="Tritt A."/>
            <person name="Yoshinaga Y."/>
            <person name="Zwiers L.-H."/>
            <person name="Turgeon B."/>
            <person name="Goodwin S."/>
            <person name="Spatafora J."/>
            <person name="Crous P."/>
            <person name="Grigoriev I."/>
        </authorList>
    </citation>
    <scope>NUCLEOTIDE SEQUENCE</scope>
    <source>
        <strain evidence="9">CBS 125425</strain>
    </source>
</reference>
<feature type="transmembrane region" description="Helical" evidence="7">
    <location>
        <begin position="58"/>
        <end position="79"/>
    </location>
</feature>
<dbReference type="OrthoDB" id="5283415at2759"/>
<evidence type="ECO:0000256" key="6">
    <source>
        <dbReference type="SAM" id="MobiDB-lite"/>
    </source>
</evidence>
<evidence type="ECO:0000313" key="10">
    <source>
        <dbReference type="Proteomes" id="UP000799444"/>
    </source>
</evidence>
<evidence type="ECO:0000256" key="5">
    <source>
        <dbReference type="ARBA" id="ARBA00038359"/>
    </source>
</evidence>
<dbReference type="PANTHER" id="PTHR33048">
    <property type="entry name" value="PTH11-LIKE INTEGRAL MEMBRANE PROTEIN (AFU_ORTHOLOGUE AFUA_5G11245)"/>
    <property type="match status" value="1"/>
</dbReference>
<evidence type="ECO:0000256" key="4">
    <source>
        <dbReference type="ARBA" id="ARBA00023136"/>
    </source>
</evidence>
<organism evidence="9 10">
    <name type="scientific">Polyplosphaeria fusca</name>
    <dbReference type="NCBI Taxonomy" id="682080"/>
    <lineage>
        <taxon>Eukaryota</taxon>
        <taxon>Fungi</taxon>
        <taxon>Dikarya</taxon>
        <taxon>Ascomycota</taxon>
        <taxon>Pezizomycotina</taxon>
        <taxon>Dothideomycetes</taxon>
        <taxon>Pleosporomycetidae</taxon>
        <taxon>Pleosporales</taxon>
        <taxon>Tetraplosphaeriaceae</taxon>
        <taxon>Polyplosphaeria</taxon>
    </lineage>
</organism>
<feature type="transmembrane region" description="Helical" evidence="7">
    <location>
        <begin position="20"/>
        <end position="46"/>
    </location>
</feature>
<evidence type="ECO:0000256" key="3">
    <source>
        <dbReference type="ARBA" id="ARBA00022989"/>
    </source>
</evidence>
<evidence type="ECO:0000259" key="8">
    <source>
        <dbReference type="Pfam" id="PF20684"/>
    </source>
</evidence>
<feature type="transmembrane region" description="Helical" evidence="7">
    <location>
        <begin position="102"/>
        <end position="129"/>
    </location>
</feature>
<evidence type="ECO:0000256" key="1">
    <source>
        <dbReference type="ARBA" id="ARBA00004141"/>
    </source>
</evidence>
<feature type="transmembrane region" description="Helical" evidence="7">
    <location>
        <begin position="141"/>
        <end position="169"/>
    </location>
</feature>
<evidence type="ECO:0000313" key="9">
    <source>
        <dbReference type="EMBL" id="KAF2727793.1"/>
    </source>
</evidence>
<feature type="compositionally biased region" description="Polar residues" evidence="6">
    <location>
        <begin position="297"/>
        <end position="308"/>
    </location>
</feature>
<dbReference type="InterPro" id="IPR052337">
    <property type="entry name" value="SAT4-like"/>
</dbReference>
<protein>
    <recommendedName>
        <fullName evidence="8">Rhodopsin domain-containing protein</fullName>
    </recommendedName>
</protein>
<keyword evidence="2 7" id="KW-0812">Transmembrane</keyword>
<dbReference type="EMBL" id="ML996311">
    <property type="protein sequence ID" value="KAF2727793.1"/>
    <property type="molecule type" value="Genomic_DNA"/>
</dbReference>
<dbReference type="GO" id="GO:0016020">
    <property type="term" value="C:membrane"/>
    <property type="evidence" value="ECO:0007669"/>
    <property type="project" value="UniProtKB-SubCell"/>
</dbReference>
<evidence type="ECO:0000256" key="7">
    <source>
        <dbReference type="SAM" id="Phobius"/>
    </source>
</evidence>
<keyword evidence="10" id="KW-1185">Reference proteome</keyword>
<keyword evidence="4 7" id="KW-0472">Membrane</keyword>